<gene>
    <name evidence="2" type="ORF">KXQ929_LOCUS48285</name>
</gene>
<dbReference type="InterPro" id="IPR011992">
    <property type="entry name" value="EF-hand-dom_pair"/>
</dbReference>
<reference evidence="2" key="1">
    <citation type="submission" date="2021-02" db="EMBL/GenBank/DDBJ databases">
        <authorList>
            <person name="Nowell W R."/>
        </authorList>
    </citation>
    <scope>NUCLEOTIDE SEQUENCE</scope>
</reference>
<evidence type="ECO:0000313" key="3">
    <source>
        <dbReference type="Proteomes" id="UP000663868"/>
    </source>
</evidence>
<evidence type="ECO:0000256" key="1">
    <source>
        <dbReference type="SAM" id="MobiDB-lite"/>
    </source>
</evidence>
<evidence type="ECO:0000313" key="2">
    <source>
        <dbReference type="EMBL" id="CAF4351398.1"/>
    </source>
</evidence>
<feature type="region of interest" description="Disordered" evidence="1">
    <location>
        <begin position="1"/>
        <end position="25"/>
    </location>
</feature>
<feature type="non-terminal residue" evidence="2">
    <location>
        <position position="1"/>
    </location>
</feature>
<dbReference type="SUPFAM" id="SSF47473">
    <property type="entry name" value="EF-hand"/>
    <property type="match status" value="1"/>
</dbReference>
<name>A0A820L7F1_9BILA</name>
<organism evidence="2 3">
    <name type="scientific">Adineta steineri</name>
    <dbReference type="NCBI Taxonomy" id="433720"/>
    <lineage>
        <taxon>Eukaryota</taxon>
        <taxon>Metazoa</taxon>
        <taxon>Spiralia</taxon>
        <taxon>Gnathifera</taxon>
        <taxon>Rotifera</taxon>
        <taxon>Eurotatoria</taxon>
        <taxon>Bdelloidea</taxon>
        <taxon>Adinetida</taxon>
        <taxon>Adinetidae</taxon>
        <taxon>Adineta</taxon>
    </lineage>
</organism>
<comment type="caution">
    <text evidence="2">The sequence shown here is derived from an EMBL/GenBank/DDBJ whole genome shotgun (WGS) entry which is preliminary data.</text>
</comment>
<protein>
    <submittedName>
        <fullName evidence="2">Uncharacterized protein</fullName>
    </submittedName>
</protein>
<dbReference type="Proteomes" id="UP000663868">
    <property type="component" value="Unassembled WGS sequence"/>
</dbReference>
<feature type="non-terminal residue" evidence="2">
    <location>
        <position position="180"/>
    </location>
</feature>
<accession>A0A820L7F1</accession>
<proteinExistence type="predicted"/>
<sequence length="180" mass="21276">ELEKKPLTQVHRPGQGLLSRPLNTNLSPEEEDRVAEILDVIIEKVKKRRLELFRFFKPYDRSKAFTRACTKHQFGRVLRTLDLIPSPYDFNILCKKFEDRENGDVNYALFCQMTEQDFVAIKVEPEVEFPFERARIDEEQKRDKLNVTIDTSNVDLNDLMGRIRHHVLIKRIRVCNNDGF</sequence>
<dbReference type="EMBL" id="CAJOBB010018696">
    <property type="protein sequence ID" value="CAF4351398.1"/>
    <property type="molecule type" value="Genomic_DNA"/>
</dbReference>
<dbReference type="Gene3D" id="1.10.238.10">
    <property type="entry name" value="EF-hand"/>
    <property type="match status" value="1"/>
</dbReference>
<dbReference type="AlphaFoldDB" id="A0A820L7F1"/>